<dbReference type="FunFam" id="3.40.50.300:FF:000398">
    <property type="entry name" value="Type IV pilus assembly ATPase PilB"/>
    <property type="match status" value="1"/>
</dbReference>
<proteinExistence type="inferred from homology"/>
<dbReference type="SMART" id="SM00065">
    <property type="entry name" value="GAF"/>
    <property type="match status" value="1"/>
</dbReference>
<dbReference type="OrthoDB" id="9773102at2"/>
<protein>
    <submittedName>
        <fullName evidence="5">GAF domain-containing protein</fullName>
    </submittedName>
</protein>
<dbReference type="Gene3D" id="3.30.450.90">
    <property type="match status" value="1"/>
</dbReference>
<dbReference type="SUPFAM" id="SSF55781">
    <property type="entry name" value="GAF domain-like"/>
    <property type="match status" value="1"/>
</dbReference>
<keyword evidence="6" id="KW-1185">Reference proteome</keyword>
<dbReference type="Pfam" id="PF01590">
    <property type="entry name" value="GAF"/>
    <property type="match status" value="1"/>
</dbReference>
<sequence length="772" mass="85371">MHPRQDFKRCHISRTAIAARGDCHCEPTAPLAIPDSTDSRLKSRHMATHSLANTLRRSLLIKVISKPTPSREDVASVIELTASKIVEALQAQSMTLYLVEGNDIVFRHVYYSPTLWNGDETKAAAFKATAAKLLELKLPTGKGIVGKVIADGKPVFFRNTETQVPMMLSMAQTTGFEVRSMLTVPLKTGNVVIGAIQLLNKEPAVRADNEFSDEDLHLLQEVAEYSAALIQRMLDPKFQPSPDDTAKFIARLTDHPLVTKIDEIAIDDNLVTAIGDAIIRREHIFPCKRTSPNSIGVLMTNPLDYARRESFQQATELVIDEIHIASITLIEALLKKHFKNDAVVSNGDGDISKVADVITSAYSSDGASEVSVADLENEESGPIIQLTNRIIEDAYICGASDIHIEPQEKDLIIRYRIDGLCQEKLRLPRQVANGLVTRLKIMCNLDIAERRLPQDGRIVFKKYTKKNIDIDLRVATGPMNHGEKVVMRILDKTKSTLPLPALGFSEENLERYRECIRQPYGMILHCGPTGSGKSMTLYSALGEVNTPDVNIQTAEDPIEYTLAGINQMQMSRAIGLTFARALRCYLRMDPDIILVGEIRDEETAQIAVEAALTGHLLVSTLHTNDAPSTIARIGEMGVEPFNISASLVCVCAQRLLRRVCKNCKQPYEPAGREKKIMDEAIGWSGQIFKANPQGCPVCSGTGYKGRVGIHELMINNEELTNAINKEVEVAELKRIAMRNGMKTLHQDSILKVKMGLTTIEEALSNVPPDLIK</sequence>
<dbReference type="InterPro" id="IPR029016">
    <property type="entry name" value="GAF-like_dom_sf"/>
</dbReference>
<evidence type="ECO:0000256" key="2">
    <source>
        <dbReference type="ARBA" id="ARBA00022741"/>
    </source>
</evidence>
<evidence type="ECO:0000313" key="5">
    <source>
        <dbReference type="EMBL" id="TSJ78450.1"/>
    </source>
</evidence>
<comment type="similarity">
    <text evidence="1">Belongs to the GSP E family.</text>
</comment>
<keyword evidence="2" id="KW-0547">Nucleotide-binding</keyword>
<gene>
    <name evidence="5" type="ORF">FPL22_03885</name>
</gene>
<evidence type="ECO:0000256" key="1">
    <source>
        <dbReference type="ARBA" id="ARBA00006611"/>
    </source>
</evidence>
<accession>A0A556QP75</accession>
<dbReference type="CDD" id="cd01129">
    <property type="entry name" value="PulE-GspE-like"/>
    <property type="match status" value="1"/>
</dbReference>
<name>A0A556QP75_9BACT</name>
<reference evidence="5 6" key="1">
    <citation type="submission" date="2019-07" db="EMBL/GenBank/DDBJ databases">
        <title>Description of 53C-WASEF.</title>
        <authorList>
            <person name="Pitt A."/>
            <person name="Hahn M.W."/>
        </authorList>
    </citation>
    <scope>NUCLEOTIDE SEQUENCE [LARGE SCALE GENOMIC DNA]</scope>
    <source>
        <strain evidence="5 6">53C-WASEF</strain>
    </source>
</reference>
<evidence type="ECO:0000256" key="3">
    <source>
        <dbReference type="ARBA" id="ARBA00022840"/>
    </source>
</evidence>
<dbReference type="Gene3D" id="3.40.50.300">
    <property type="entry name" value="P-loop containing nucleotide triphosphate hydrolases"/>
    <property type="match status" value="1"/>
</dbReference>
<dbReference type="InterPro" id="IPR027417">
    <property type="entry name" value="P-loop_NTPase"/>
</dbReference>
<dbReference type="GO" id="GO:0005886">
    <property type="term" value="C:plasma membrane"/>
    <property type="evidence" value="ECO:0007669"/>
    <property type="project" value="TreeGrafter"/>
</dbReference>
<dbReference type="PANTHER" id="PTHR30258">
    <property type="entry name" value="TYPE II SECRETION SYSTEM PROTEIN GSPE-RELATED"/>
    <property type="match status" value="1"/>
</dbReference>
<dbReference type="GO" id="GO:0005524">
    <property type="term" value="F:ATP binding"/>
    <property type="evidence" value="ECO:0007669"/>
    <property type="project" value="UniProtKB-KW"/>
</dbReference>
<dbReference type="InterPro" id="IPR001482">
    <property type="entry name" value="T2SS/T4SS_dom"/>
</dbReference>
<dbReference type="Proteomes" id="UP000315648">
    <property type="component" value="Unassembled WGS sequence"/>
</dbReference>
<dbReference type="InterPro" id="IPR003018">
    <property type="entry name" value="GAF"/>
</dbReference>
<dbReference type="AlphaFoldDB" id="A0A556QP75"/>
<dbReference type="Gene3D" id="3.30.450.40">
    <property type="match status" value="1"/>
</dbReference>
<dbReference type="EMBL" id="VMBG01000001">
    <property type="protein sequence ID" value="TSJ78450.1"/>
    <property type="molecule type" value="Genomic_DNA"/>
</dbReference>
<dbReference type="Pfam" id="PF05157">
    <property type="entry name" value="MshEN"/>
    <property type="match status" value="1"/>
</dbReference>
<dbReference type="GO" id="GO:0016887">
    <property type="term" value="F:ATP hydrolysis activity"/>
    <property type="evidence" value="ECO:0007669"/>
    <property type="project" value="TreeGrafter"/>
</dbReference>
<dbReference type="PANTHER" id="PTHR30258:SF1">
    <property type="entry name" value="PROTEIN TRANSPORT PROTEIN HOFB HOMOLOG"/>
    <property type="match status" value="1"/>
</dbReference>
<dbReference type="SUPFAM" id="SSF160246">
    <property type="entry name" value="EspE N-terminal domain-like"/>
    <property type="match status" value="1"/>
</dbReference>
<comment type="caution">
    <text evidence="5">The sequence shown here is derived from an EMBL/GenBank/DDBJ whole genome shotgun (WGS) entry which is preliminary data.</text>
</comment>
<dbReference type="Pfam" id="PF00437">
    <property type="entry name" value="T2SSE"/>
    <property type="match status" value="1"/>
</dbReference>
<dbReference type="SUPFAM" id="SSF52540">
    <property type="entry name" value="P-loop containing nucleoside triphosphate hydrolases"/>
    <property type="match status" value="1"/>
</dbReference>
<organism evidence="5 6">
    <name type="scientific">Rariglobus hedericola</name>
    <dbReference type="NCBI Taxonomy" id="2597822"/>
    <lineage>
        <taxon>Bacteria</taxon>
        <taxon>Pseudomonadati</taxon>
        <taxon>Verrucomicrobiota</taxon>
        <taxon>Opitutia</taxon>
        <taxon>Opitutales</taxon>
        <taxon>Opitutaceae</taxon>
        <taxon>Rariglobus</taxon>
    </lineage>
</organism>
<dbReference type="InterPro" id="IPR007831">
    <property type="entry name" value="T2SS_GspE_N"/>
</dbReference>
<keyword evidence="3" id="KW-0067">ATP-binding</keyword>
<evidence type="ECO:0000313" key="6">
    <source>
        <dbReference type="Proteomes" id="UP000315648"/>
    </source>
</evidence>
<feature type="domain" description="Bacterial type II secretion system protein E" evidence="4">
    <location>
        <begin position="586"/>
        <end position="600"/>
    </location>
</feature>
<dbReference type="PROSITE" id="PS00662">
    <property type="entry name" value="T2SP_E"/>
    <property type="match status" value="1"/>
</dbReference>
<evidence type="ECO:0000259" key="4">
    <source>
        <dbReference type="PROSITE" id="PS00662"/>
    </source>
</evidence>
<dbReference type="InterPro" id="IPR037257">
    <property type="entry name" value="T2SS_E_N_sf"/>
</dbReference>